<proteinExistence type="inferred from homology"/>
<keyword evidence="7" id="KW-0997">Cell inner membrane</keyword>
<evidence type="ECO:0000256" key="12">
    <source>
        <dbReference type="ARBA" id="ARBA00023136"/>
    </source>
</evidence>
<keyword evidence="5" id="KW-0475">Mercuric resistance</keyword>
<evidence type="ECO:0000256" key="10">
    <source>
        <dbReference type="ARBA" id="ARBA00022914"/>
    </source>
</evidence>
<dbReference type="Gene3D" id="1.10.287.910">
    <property type="entry name" value="bacterial mercury transporter, merf"/>
    <property type="match status" value="1"/>
</dbReference>
<evidence type="ECO:0000256" key="7">
    <source>
        <dbReference type="ARBA" id="ARBA00022519"/>
    </source>
</evidence>
<feature type="transmembrane region" description="Helical" evidence="15">
    <location>
        <begin position="93"/>
        <end position="113"/>
    </location>
</feature>
<keyword evidence="6" id="KW-1003">Cell membrane</keyword>
<evidence type="ECO:0000256" key="14">
    <source>
        <dbReference type="ARBA" id="ARBA00045720"/>
    </source>
</evidence>
<feature type="transmembrane region" description="Helical" evidence="15">
    <location>
        <begin position="12"/>
        <end position="42"/>
    </location>
</feature>
<comment type="subcellular location">
    <subcellularLocation>
        <location evidence="1">Cell inner membrane</location>
        <topology evidence="1">Multi-pass membrane protein</topology>
    </subcellularLocation>
</comment>
<evidence type="ECO:0000313" key="17">
    <source>
        <dbReference type="Proteomes" id="UP001634747"/>
    </source>
</evidence>
<keyword evidence="8 15" id="KW-0812">Transmembrane</keyword>
<evidence type="ECO:0000256" key="13">
    <source>
        <dbReference type="ARBA" id="ARBA00030934"/>
    </source>
</evidence>
<dbReference type="InterPro" id="IPR003457">
    <property type="entry name" value="Transprt_MerT"/>
</dbReference>
<keyword evidence="4" id="KW-0813">Transport</keyword>
<keyword evidence="12 15" id="KW-0472">Membrane</keyword>
<evidence type="ECO:0000256" key="3">
    <source>
        <dbReference type="ARBA" id="ARBA00017053"/>
    </source>
</evidence>
<dbReference type="RefSeq" id="WP_074656222.1">
    <property type="nucleotide sequence ID" value="NZ_BAABBH010000003.1"/>
</dbReference>
<feature type="transmembrane region" description="Helical" evidence="15">
    <location>
        <begin position="54"/>
        <end position="72"/>
    </location>
</feature>
<reference evidence="16 17" key="1">
    <citation type="submission" date="2024-12" db="EMBL/GenBank/DDBJ databases">
        <authorList>
            <person name="Lee Y."/>
        </authorList>
    </citation>
    <scope>NUCLEOTIDE SEQUENCE [LARGE SCALE GENOMIC DNA]</scope>
    <source>
        <strain evidence="16 17">03SUJ4</strain>
    </source>
</reference>
<keyword evidence="10" id="KW-0476">Mercury</keyword>
<evidence type="ECO:0000256" key="6">
    <source>
        <dbReference type="ARBA" id="ARBA00022475"/>
    </source>
</evidence>
<dbReference type="Pfam" id="PF02411">
    <property type="entry name" value="MerT"/>
    <property type="match status" value="1"/>
</dbReference>
<comment type="similarity">
    <text evidence="2">Belongs to the MerT family.</text>
</comment>
<dbReference type="PROSITE" id="PS51257">
    <property type="entry name" value="PROKAR_LIPOPROTEIN"/>
    <property type="match status" value="1"/>
</dbReference>
<organism evidence="16 17">
    <name type="scientific">Terriglobus aquaticus</name>
    <dbReference type="NCBI Taxonomy" id="940139"/>
    <lineage>
        <taxon>Bacteria</taxon>
        <taxon>Pseudomonadati</taxon>
        <taxon>Acidobacteriota</taxon>
        <taxon>Terriglobia</taxon>
        <taxon>Terriglobales</taxon>
        <taxon>Acidobacteriaceae</taxon>
        <taxon>Terriglobus</taxon>
    </lineage>
</organism>
<evidence type="ECO:0000256" key="2">
    <source>
        <dbReference type="ARBA" id="ARBA00008224"/>
    </source>
</evidence>
<evidence type="ECO:0000256" key="15">
    <source>
        <dbReference type="SAM" id="Phobius"/>
    </source>
</evidence>
<evidence type="ECO:0000256" key="9">
    <source>
        <dbReference type="ARBA" id="ARBA00022723"/>
    </source>
</evidence>
<evidence type="ECO:0000313" key="16">
    <source>
        <dbReference type="EMBL" id="MFN2977582.1"/>
    </source>
</evidence>
<dbReference type="Proteomes" id="UP001634747">
    <property type="component" value="Unassembled WGS sequence"/>
</dbReference>
<keyword evidence="11 15" id="KW-1133">Transmembrane helix</keyword>
<gene>
    <name evidence="16" type="ORF">ACK2TP_17555</name>
</gene>
<dbReference type="EMBL" id="JBJYXY010000002">
    <property type="protein sequence ID" value="MFN2977582.1"/>
    <property type="molecule type" value="Genomic_DNA"/>
</dbReference>
<evidence type="ECO:0000256" key="5">
    <source>
        <dbReference type="ARBA" id="ARBA00022466"/>
    </source>
</evidence>
<keyword evidence="17" id="KW-1185">Reference proteome</keyword>
<evidence type="ECO:0000256" key="1">
    <source>
        <dbReference type="ARBA" id="ARBA00004429"/>
    </source>
</evidence>
<keyword evidence="9" id="KW-0479">Metal-binding</keyword>
<comment type="caution">
    <text evidence="16">The sequence shown here is derived from an EMBL/GenBank/DDBJ whole genome shotgun (WGS) entry which is preliminary data.</text>
</comment>
<accession>A0ABW9KPT0</accession>
<name>A0ABW9KPT0_9BACT</name>
<comment type="function">
    <text evidence="14">Involved in mercury resistance. Probably transfers a mercuric ion from the periplasmic Hg(2+)-binding protein MerP to the cytoplasmic mercuric reductase MerA.</text>
</comment>
<evidence type="ECO:0000256" key="8">
    <source>
        <dbReference type="ARBA" id="ARBA00022692"/>
    </source>
</evidence>
<sequence>MKTEAKGSSGVLAMGGVAALLASSCCLGPLVLVMLGFSGAWIGSLSALEPYRPFFLALSVLALCLASLRIFRKPPECGADNPCFTPKAKRFQMIFLGVIGLLALIGFTFPYIAPFLY</sequence>
<evidence type="ECO:0000256" key="11">
    <source>
        <dbReference type="ARBA" id="ARBA00022989"/>
    </source>
</evidence>
<evidence type="ECO:0000256" key="4">
    <source>
        <dbReference type="ARBA" id="ARBA00022448"/>
    </source>
</evidence>
<protein>
    <recommendedName>
        <fullName evidence="3">Mercuric transport protein MerT</fullName>
    </recommendedName>
    <alternativeName>
        <fullName evidence="13">Mercury ion transport protein</fullName>
    </alternativeName>
</protein>